<organism evidence="1 2">
    <name type="scientific">Xenotaenia resolanae</name>
    <dbReference type="NCBI Taxonomy" id="208358"/>
    <lineage>
        <taxon>Eukaryota</taxon>
        <taxon>Metazoa</taxon>
        <taxon>Chordata</taxon>
        <taxon>Craniata</taxon>
        <taxon>Vertebrata</taxon>
        <taxon>Euteleostomi</taxon>
        <taxon>Actinopterygii</taxon>
        <taxon>Neopterygii</taxon>
        <taxon>Teleostei</taxon>
        <taxon>Neoteleostei</taxon>
        <taxon>Acanthomorphata</taxon>
        <taxon>Ovalentaria</taxon>
        <taxon>Atherinomorphae</taxon>
        <taxon>Cyprinodontiformes</taxon>
        <taxon>Goodeidae</taxon>
        <taxon>Xenotaenia</taxon>
    </lineage>
</organism>
<evidence type="ECO:0000313" key="1">
    <source>
        <dbReference type="EMBL" id="MEQ2274330.1"/>
    </source>
</evidence>
<reference evidence="1 2" key="1">
    <citation type="submission" date="2021-06" db="EMBL/GenBank/DDBJ databases">
        <authorList>
            <person name="Palmer J.M."/>
        </authorList>
    </citation>
    <scope>NUCLEOTIDE SEQUENCE [LARGE SCALE GENOMIC DNA]</scope>
    <source>
        <strain evidence="1 2">XR_2019</strain>
        <tissue evidence="1">Muscle</tissue>
    </source>
</reference>
<keyword evidence="2" id="KW-1185">Reference proteome</keyword>
<evidence type="ECO:0000313" key="2">
    <source>
        <dbReference type="Proteomes" id="UP001444071"/>
    </source>
</evidence>
<comment type="caution">
    <text evidence="1">The sequence shown here is derived from an EMBL/GenBank/DDBJ whole genome shotgun (WGS) entry which is preliminary data.</text>
</comment>
<dbReference type="Proteomes" id="UP001444071">
    <property type="component" value="Unassembled WGS sequence"/>
</dbReference>
<dbReference type="EMBL" id="JAHRIM010076713">
    <property type="protein sequence ID" value="MEQ2274330.1"/>
    <property type="molecule type" value="Genomic_DNA"/>
</dbReference>
<gene>
    <name evidence="1" type="ORF">XENORESO_018672</name>
</gene>
<accession>A0ABV0WXG7</accession>
<sequence length="102" mass="11683">MPPVLTCSRFCHGKAVSHRVEAAMLFMECRDKFLLEDTWMRSQPTHGVYQDATLLVQHRTLNSLLLPALSKLCTGRNIVLQRFFQLEMVLDVLKLSSPQLNP</sequence>
<protein>
    <submittedName>
        <fullName evidence="1">Uncharacterized protein</fullName>
    </submittedName>
</protein>
<name>A0ABV0WXG7_9TELE</name>
<proteinExistence type="predicted"/>